<evidence type="ECO:0000313" key="2">
    <source>
        <dbReference type="EMBL" id="KAL1400578.1"/>
    </source>
</evidence>
<protein>
    <recommendedName>
        <fullName evidence="1">PDZ domain-containing protein</fullName>
    </recommendedName>
</protein>
<dbReference type="EMBL" id="JBEHCU010005198">
    <property type="protein sequence ID" value="KAL1400578.1"/>
    <property type="molecule type" value="Genomic_DNA"/>
</dbReference>
<accession>A0ABD1DLF3</accession>
<dbReference type="PROSITE" id="PS50106">
    <property type="entry name" value="PDZ"/>
    <property type="match status" value="1"/>
</dbReference>
<organism evidence="2 3">
    <name type="scientific">Culex pipiens pipiens</name>
    <name type="common">Northern house mosquito</name>
    <dbReference type="NCBI Taxonomy" id="38569"/>
    <lineage>
        <taxon>Eukaryota</taxon>
        <taxon>Metazoa</taxon>
        <taxon>Ecdysozoa</taxon>
        <taxon>Arthropoda</taxon>
        <taxon>Hexapoda</taxon>
        <taxon>Insecta</taxon>
        <taxon>Pterygota</taxon>
        <taxon>Neoptera</taxon>
        <taxon>Endopterygota</taxon>
        <taxon>Diptera</taxon>
        <taxon>Nematocera</taxon>
        <taxon>Culicoidea</taxon>
        <taxon>Culicidae</taxon>
        <taxon>Culicinae</taxon>
        <taxon>Culicini</taxon>
        <taxon>Culex</taxon>
        <taxon>Culex</taxon>
    </lineage>
</organism>
<dbReference type="InterPro" id="IPR001478">
    <property type="entry name" value="PDZ"/>
</dbReference>
<comment type="caution">
    <text evidence="2">The sequence shown here is derived from an EMBL/GenBank/DDBJ whole genome shotgun (WGS) entry which is preliminary data.</text>
</comment>
<reference evidence="2 3" key="1">
    <citation type="submission" date="2024-05" db="EMBL/GenBank/DDBJ databases">
        <title>Culex pipiens pipiens assembly and annotation.</title>
        <authorList>
            <person name="Alout H."/>
            <person name="Durand T."/>
        </authorList>
    </citation>
    <scope>NUCLEOTIDE SEQUENCE [LARGE SCALE GENOMIC DNA]</scope>
    <source>
        <strain evidence="2">HA-2024</strain>
        <tissue evidence="2">Whole body</tissue>
    </source>
</reference>
<dbReference type="AlphaFoldDB" id="A0ABD1DLF3"/>
<evidence type="ECO:0000259" key="1">
    <source>
        <dbReference type="PROSITE" id="PS50106"/>
    </source>
</evidence>
<keyword evidence="3" id="KW-1185">Reference proteome</keyword>
<dbReference type="SUPFAM" id="SSF50156">
    <property type="entry name" value="PDZ domain-like"/>
    <property type="match status" value="1"/>
</dbReference>
<name>A0ABD1DLF3_CULPP</name>
<dbReference type="InterPro" id="IPR036034">
    <property type="entry name" value="PDZ_sf"/>
</dbReference>
<evidence type="ECO:0000313" key="3">
    <source>
        <dbReference type="Proteomes" id="UP001562425"/>
    </source>
</evidence>
<sequence>MASSTPLEIGDEIVEVNGIVLQGRSHLNVPTILK</sequence>
<dbReference type="Proteomes" id="UP001562425">
    <property type="component" value="Unassembled WGS sequence"/>
</dbReference>
<dbReference type="Gene3D" id="2.30.42.10">
    <property type="match status" value="1"/>
</dbReference>
<feature type="non-terminal residue" evidence="2">
    <location>
        <position position="34"/>
    </location>
</feature>
<feature type="domain" description="PDZ" evidence="1">
    <location>
        <begin position="1"/>
        <end position="34"/>
    </location>
</feature>
<proteinExistence type="predicted"/>
<gene>
    <name evidence="2" type="ORF">pipiens_007311</name>
</gene>